<feature type="signal peptide" evidence="6">
    <location>
        <begin position="1"/>
        <end position="21"/>
    </location>
</feature>
<feature type="domain" description="OmpA-like" evidence="7">
    <location>
        <begin position="173"/>
        <end position="290"/>
    </location>
</feature>
<dbReference type="PANTHER" id="PTHR30329">
    <property type="entry name" value="STATOR ELEMENT OF FLAGELLAR MOTOR COMPLEX"/>
    <property type="match status" value="1"/>
</dbReference>
<dbReference type="InterPro" id="IPR050330">
    <property type="entry name" value="Bact_OuterMem_StrucFunc"/>
</dbReference>
<dbReference type="PROSITE" id="PS51123">
    <property type="entry name" value="OMPA_2"/>
    <property type="match status" value="1"/>
</dbReference>
<accession>A0A7W2YI64</accession>
<dbReference type="Pfam" id="PF00691">
    <property type="entry name" value="OmpA"/>
    <property type="match status" value="1"/>
</dbReference>
<dbReference type="Pfam" id="PF14346">
    <property type="entry name" value="DUF4398"/>
    <property type="match status" value="1"/>
</dbReference>
<dbReference type="Proteomes" id="UP000539350">
    <property type="component" value="Unassembled WGS sequence"/>
</dbReference>
<keyword evidence="6" id="KW-0732">Signal</keyword>
<keyword evidence="9" id="KW-1185">Reference proteome</keyword>
<keyword evidence="2 3" id="KW-0472">Membrane</keyword>
<protein>
    <submittedName>
        <fullName evidence="8">OmpA family protein</fullName>
    </submittedName>
</protein>
<sequence length="299" mass="32047">MKNIVSTGLTAGLVLFLGACASQPESINELDQAKAAVASASQLPLASQVAGAQLENARKQLQLSESVLAKGGDIEQVRNHAYLASRYAEIVQQRAAEKTARDAIARTEAETNRVLLTARTAEAERARQTATAQTREAEAARAAAEAARAEAAAALAEARAMEEELAALQAERTVRGIVLTLGDVLFETNKAELLSGAYKAIDQLTEFMNDNPERRLLIEGHTDSTGAASYNQELSKRRADAVRTSLIDRGISSTRMETRGLGQDYPVASNDNAAGRQQNRRVEIVISDKKGEFPAAATR</sequence>
<dbReference type="PANTHER" id="PTHR30329:SF20">
    <property type="entry name" value="EXPORTED PROTEIN"/>
    <property type="match status" value="1"/>
</dbReference>
<reference evidence="8 9" key="1">
    <citation type="submission" date="2020-07" db="EMBL/GenBank/DDBJ databases">
        <title>Halieaceae bacterium, F7430, whole genome shotgun sequencing project.</title>
        <authorList>
            <person name="Jiang S."/>
            <person name="Liu Z.W."/>
            <person name="Du Z.J."/>
        </authorList>
    </citation>
    <scope>NUCLEOTIDE SEQUENCE [LARGE SCALE GENOMIC DNA]</scope>
    <source>
        <strain evidence="8 9">F7430</strain>
    </source>
</reference>
<comment type="subcellular location">
    <subcellularLocation>
        <location evidence="1">Cell outer membrane</location>
    </subcellularLocation>
</comment>
<proteinExistence type="predicted"/>
<evidence type="ECO:0000256" key="1">
    <source>
        <dbReference type="ARBA" id="ARBA00004442"/>
    </source>
</evidence>
<dbReference type="SUPFAM" id="SSF103088">
    <property type="entry name" value="OmpA-like"/>
    <property type="match status" value="1"/>
</dbReference>
<dbReference type="GO" id="GO:0009279">
    <property type="term" value="C:cell outer membrane"/>
    <property type="evidence" value="ECO:0007669"/>
    <property type="project" value="UniProtKB-SubCell"/>
</dbReference>
<feature type="chain" id="PRO_5031533676" evidence="6">
    <location>
        <begin position="22"/>
        <end position="299"/>
    </location>
</feature>
<organism evidence="8 9">
    <name type="scientific">Sediminihaliea albiluteola</name>
    <dbReference type="NCBI Taxonomy" id="2758564"/>
    <lineage>
        <taxon>Bacteria</taxon>
        <taxon>Pseudomonadati</taxon>
        <taxon>Pseudomonadota</taxon>
        <taxon>Gammaproteobacteria</taxon>
        <taxon>Cellvibrionales</taxon>
        <taxon>Halieaceae</taxon>
        <taxon>Sediminihaliea</taxon>
    </lineage>
</organism>
<feature type="region of interest" description="Disordered" evidence="5">
    <location>
        <begin position="261"/>
        <end position="281"/>
    </location>
</feature>
<dbReference type="CDD" id="cd07185">
    <property type="entry name" value="OmpA_C-like"/>
    <property type="match status" value="1"/>
</dbReference>
<dbReference type="PRINTS" id="PR01023">
    <property type="entry name" value="NAFLGMOTY"/>
</dbReference>
<dbReference type="Gene3D" id="3.30.1330.60">
    <property type="entry name" value="OmpA-like domain"/>
    <property type="match status" value="1"/>
</dbReference>
<evidence type="ECO:0000256" key="6">
    <source>
        <dbReference type="SAM" id="SignalP"/>
    </source>
</evidence>
<comment type="caution">
    <text evidence="8">The sequence shown here is derived from an EMBL/GenBank/DDBJ whole genome shotgun (WGS) entry which is preliminary data.</text>
</comment>
<name>A0A7W2YI64_9GAMM</name>
<dbReference type="PROSITE" id="PS51257">
    <property type="entry name" value="PROKAR_LIPOPROTEIN"/>
    <property type="match status" value="1"/>
</dbReference>
<evidence type="ECO:0000259" key="7">
    <source>
        <dbReference type="PROSITE" id="PS51123"/>
    </source>
</evidence>
<keyword evidence="4" id="KW-0175">Coiled coil</keyword>
<dbReference type="InterPro" id="IPR036737">
    <property type="entry name" value="OmpA-like_sf"/>
</dbReference>
<gene>
    <name evidence="8" type="ORF">H2508_01100</name>
</gene>
<evidence type="ECO:0000256" key="5">
    <source>
        <dbReference type="SAM" id="MobiDB-lite"/>
    </source>
</evidence>
<dbReference type="InterPro" id="IPR025511">
    <property type="entry name" value="DUF4398"/>
</dbReference>
<dbReference type="PRINTS" id="PR01021">
    <property type="entry name" value="OMPADOMAIN"/>
</dbReference>
<evidence type="ECO:0000256" key="2">
    <source>
        <dbReference type="ARBA" id="ARBA00023136"/>
    </source>
</evidence>
<feature type="coiled-coil region" evidence="4">
    <location>
        <begin position="123"/>
        <end position="171"/>
    </location>
</feature>
<evidence type="ECO:0000256" key="3">
    <source>
        <dbReference type="PROSITE-ProRule" id="PRU00473"/>
    </source>
</evidence>
<dbReference type="InterPro" id="IPR006664">
    <property type="entry name" value="OMP_bac"/>
</dbReference>
<evidence type="ECO:0000313" key="8">
    <source>
        <dbReference type="EMBL" id="MBA6411710.1"/>
    </source>
</evidence>
<evidence type="ECO:0000313" key="9">
    <source>
        <dbReference type="Proteomes" id="UP000539350"/>
    </source>
</evidence>
<dbReference type="InterPro" id="IPR006665">
    <property type="entry name" value="OmpA-like"/>
</dbReference>
<dbReference type="EMBL" id="JACFXU010000011">
    <property type="protein sequence ID" value="MBA6411710.1"/>
    <property type="molecule type" value="Genomic_DNA"/>
</dbReference>
<dbReference type="RefSeq" id="WP_182168569.1">
    <property type="nucleotide sequence ID" value="NZ_JACFXU010000011.1"/>
</dbReference>
<evidence type="ECO:0000256" key="4">
    <source>
        <dbReference type="SAM" id="Coils"/>
    </source>
</evidence>
<dbReference type="AlphaFoldDB" id="A0A7W2YI64"/>